<organism evidence="2 3">
    <name type="scientific">Corallococcus exercitus</name>
    <dbReference type="NCBI Taxonomy" id="2316736"/>
    <lineage>
        <taxon>Bacteria</taxon>
        <taxon>Pseudomonadati</taxon>
        <taxon>Myxococcota</taxon>
        <taxon>Myxococcia</taxon>
        <taxon>Myxococcales</taxon>
        <taxon>Cystobacterineae</taxon>
        <taxon>Myxococcaceae</taxon>
        <taxon>Corallococcus</taxon>
    </lineage>
</organism>
<keyword evidence="3" id="KW-1185">Reference proteome</keyword>
<accession>A0A7Y4KGH6</accession>
<dbReference type="InterPro" id="IPR028969">
    <property type="entry name" value="Imm52"/>
</dbReference>
<comment type="caution">
    <text evidence="2">The sequence shown here is derived from an EMBL/GenBank/DDBJ whole genome shotgun (WGS) entry which is preliminary data.</text>
</comment>
<dbReference type="Pfam" id="PF15579">
    <property type="entry name" value="Imm52"/>
    <property type="match status" value="1"/>
</dbReference>
<proteinExistence type="predicted"/>
<reference evidence="2 3" key="1">
    <citation type="submission" date="2020-05" db="EMBL/GenBank/DDBJ databases">
        <authorList>
            <person name="Whitworth D."/>
        </authorList>
    </citation>
    <scope>NUCLEOTIDE SEQUENCE [LARGE SCALE GENOMIC DNA]</scope>
    <source>
        <strain evidence="2 3">AB043B</strain>
    </source>
</reference>
<protein>
    <recommendedName>
        <fullName evidence="1">Immunity protein 52 domain-containing protein</fullName>
    </recommendedName>
</protein>
<feature type="domain" description="Immunity protein 52" evidence="1">
    <location>
        <begin position="3"/>
        <end position="227"/>
    </location>
</feature>
<evidence type="ECO:0000313" key="3">
    <source>
        <dbReference type="Proteomes" id="UP000563426"/>
    </source>
</evidence>
<evidence type="ECO:0000259" key="1">
    <source>
        <dbReference type="Pfam" id="PF15579"/>
    </source>
</evidence>
<dbReference type="EMBL" id="JABFJV010000032">
    <property type="protein sequence ID" value="NOK33207.1"/>
    <property type="molecule type" value="Genomic_DNA"/>
</dbReference>
<dbReference type="Proteomes" id="UP000563426">
    <property type="component" value="Unassembled WGS sequence"/>
</dbReference>
<dbReference type="AlphaFoldDB" id="A0A7Y4KGH6"/>
<gene>
    <name evidence="2" type="ORF">HMI49_08380</name>
</gene>
<sequence>MTETYYAGVYWPGRPEPVETYARRAEAMFQRLASTDPSLATWYEQGRSREAALNSRFTPDARSLSKLFTKKKYQIGEGEISFAAWNGRADDSGVVNFSCGSPVAGMVDLCVWTPAAQGIHSVAKVSQVLVSMILAWEPDWGVFTSDEHRDTLSGSGDAGAFIGWVTYFSRHRGPVPSLPGSVRTEPVEDKGTLVILTPERFTLANPEHVALAEEVRERLDRAGLLNPIGTAP</sequence>
<name>A0A7Y4KGH6_9BACT</name>
<evidence type="ECO:0000313" key="2">
    <source>
        <dbReference type="EMBL" id="NOK33207.1"/>
    </source>
</evidence>